<dbReference type="InterPro" id="IPR010998">
    <property type="entry name" value="Integrase_recombinase_N"/>
</dbReference>
<evidence type="ECO:0000313" key="9">
    <source>
        <dbReference type="Proteomes" id="UP000077726"/>
    </source>
</evidence>
<name>A0A1B6VZ00_9NEIS</name>
<keyword evidence="4" id="KW-0233">DNA recombination</keyword>
<proteinExistence type="predicted"/>
<dbReference type="SUPFAM" id="SSF56349">
    <property type="entry name" value="DNA breaking-rejoining enzymes"/>
    <property type="match status" value="1"/>
</dbReference>
<evidence type="ECO:0000313" key="8">
    <source>
        <dbReference type="EMBL" id="OAM43409.1"/>
    </source>
</evidence>
<sequence>MLKSEIATQLHQHIQSFLDYCRTRCMADGTIEGYGNNLRQFAELLGALPGSKTLTDFKEACTESILLETVVVRQGSNPDLSAHTIRRYISAWRSWVRYLVKIDVLDIAYDRFKFDLPKLPETLPKAVDMPILDKILDTPPIRRQPQWMYLRNICMFELMIYSGLRVSEVTSLTLSDLYFSQKQVRVTGKGNKTRLVPVTECVIERIREYLQARNTSLVKIKVDYLFTSRYGDKLTTCTVRQHLHNLAHELLKDKFRLTPHMLRHSCATHFIRQTHDLRFVQILLGHSSVATTQMYTHLDNDFVKATFYQHLTGSRISKPS</sequence>
<organism evidence="8 9">
    <name type="scientific">Eikenella halliae</name>
    <dbReference type="NCBI Taxonomy" id="1795832"/>
    <lineage>
        <taxon>Bacteria</taxon>
        <taxon>Pseudomonadati</taxon>
        <taxon>Pseudomonadota</taxon>
        <taxon>Betaproteobacteria</taxon>
        <taxon>Neisseriales</taxon>
        <taxon>Neisseriaceae</taxon>
        <taxon>Eikenella</taxon>
    </lineage>
</organism>
<keyword evidence="3 5" id="KW-0238">DNA-binding</keyword>
<dbReference type="Gene3D" id="1.10.443.10">
    <property type="entry name" value="Intergrase catalytic core"/>
    <property type="match status" value="1"/>
</dbReference>
<dbReference type="GO" id="GO:0015074">
    <property type="term" value="P:DNA integration"/>
    <property type="evidence" value="ECO:0007669"/>
    <property type="project" value="UniProtKB-KW"/>
</dbReference>
<dbReference type="GO" id="GO:0003677">
    <property type="term" value="F:DNA binding"/>
    <property type="evidence" value="ECO:0007669"/>
    <property type="project" value="UniProtKB-UniRule"/>
</dbReference>
<evidence type="ECO:0000256" key="5">
    <source>
        <dbReference type="PROSITE-ProRule" id="PRU01248"/>
    </source>
</evidence>
<dbReference type="Gene3D" id="1.10.150.130">
    <property type="match status" value="1"/>
</dbReference>
<evidence type="ECO:0000259" key="7">
    <source>
        <dbReference type="PROSITE" id="PS51900"/>
    </source>
</evidence>
<dbReference type="InterPro" id="IPR044068">
    <property type="entry name" value="CB"/>
</dbReference>
<evidence type="ECO:0000256" key="2">
    <source>
        <dbReference type="ARBA" id="ARBA00022908"/>
    </source>
</evidence>
<evidence type="ECO:0000256" key="4">
    <source>
        <dbReference type="ARBA" id="ARBA00023172"/>
    </source>
</evidence>
<dbReference type="STRING" id="1795832.A7Q00_05775"/>
<protein>
    <recommendedName>
        <fullName evidence="10">Integrase</fullName>
    </recommendedName>
</protein>
<feature type="domain" description="Core-binding (CB)" evidence="7">
    <location>
        <begin position="8"/>
        <end position="100"/>
    </location>
</feature>
<dbReference type="GO" id="GO:0007059">
    <property type="term" value="P:chromosome segregation"/>
    <property type="evidence" value="ECO:0007669"/>
    <property type="project" value="UniProtKB-KW"/>
</dbReference>
<keyword evidence="9" id="KW-1185">Reference proteome</keyword>
<dbReference type="InterPro" id="IPR050090">
    <property type="entry name" value="Tyrosine_recombinase_XerCD"/>
</dbReference>
<evidence type="ECO:0000256" key="1">
    <source>
        <dbReference type="ARBA" id="ARBA00022829"/>
    </source>
</evidence>
<feature type="domain" description="Tyr recombinase" evidence="6">
    <location>
        <begin position="122"/>
        <end position="308"/>
    </location>
</feature>
<dbReference type="PANTHER" id="PTHR30349">
    <property type="entry name" value="PHAGE INTEGRASE-RELATED"/>
    <property type="match status" value="1"/>
</dbReference>
<dbReference type="OrthoDB" id="5415821at2"/>
<dbReference type="Proteomes" id="UP000077726">
    <property type="component" value="Unassembled WGS sequence"/>
</dbReference>
<keyword evidence="1" id="KW-0159">Chromosome partition</keyword>
<comment type="caution">
    <text evidence="8">The sequence shown here is derived from an EMBL/GenBank/DDBJ whole genome shotgun (WGS) entry which is preliminary data.</text>
</comment>
<dbReference type="Pfam" id="PF00589">
    <property type="entry name" value="Phage_integrase"/>
    <property type="match status" value="1"/>
</dbReference>
<reference evidence="9" key="1">
    <citation type="submission" date="2016-05" db="EMBL/GenBank/DDBJ databases">
        <title>Draft genome of Corynebacterium afermentans subsp. afermentans LCDC 88199T.</title>
        <authorList>
            <person name="Bernier A.-M."/>
            <person name="Bernard K."/>
        </authorList>
    </citation>
    <scope>NUCLEOTIDE SEQUENCE [LARGE SCALE GENOMIC DNA]</scope>
    <source>
        <strain evidence="9">NML130454</strain>
    </source>
</reference>
<dbReference type="RefSeq" id="WP_064089653.1">
    <property type="nucleotide sequence ID" value="NZ_LXSQ01000014.1"/>
</dbReference>
<dbReference type="InterPro" id="IPR013762">
    <property type="entry name" value="Integrase-like_cat_sf"/>
</dbReference>
<keyword evidence="2" id="KW-0229">DNA integration</keyword>
<dbReference type="InterPro" id="IPR002104">
    <property type="entry name" value="Integrase_catalytic"/>
</dbReference>
<accession>A0A1B6VZ00</accession>
<evidence type="ECO:0008006" key="10">
    <source>
        <dbReference type="Google" id="ProtNLM"/>
    </source>
</evidence>
<evidence type="ECO:0000259" key="6">
    <source>
        <dbReference type="PROSITE" id="PS51898"/>
    </source>
</evidence>
<dbReference type="PROSITE" id="PS51898">
    <property type="entry name" value="TYR_RECOMBINASE"/>
    <property type="match status" value="1"/>
</dbReference>
<dbReference type="InterPro" id="IPR004107">
    <property type="entry name" value="Integrase_SAM-like_N"/>
</dbReference>
<dbReference type="GO" id="GO:0006310">
    <property type="term" value="P:DNA recombination"/>
    <property type="evidence" value="ECO:0007669"/>
    <property type="project" value="UniProtKB-KW"/>
</dbReference>
<dbReference type="InterPro" id="IPR011010">
    <property type="entry name" value="DNA_brk_join_enz"/>
</dbReference>
<dbReference type="AlphaFoldDB" id="A0A1B6VZ00"/>
<dbReference type="Pfam" id="PF02899">
    <property type="entry name" value="Phage_int_SAM_1"/>
    <property type="match status" value="1"/>
</dbReference>
<dbReference type="PANTHER" id="PTHR30349:SF81">
    <property type="entry name" value="TYROSINE RECOMBINASE XERC"/>
    <property type="match status" value="1"/>
</dbReference>
<gene>
    <name evidence="8" type="ORF">A7Q00_05775</name>
</gene>
<dbReference type="PROSITE" id="PS51900">
    <property type="entry name" value="CB"/>
    <property type="match status" value="1"/>
</dbReference>
<dbReference type="EMBL" id="LXSQ01000014">
    <property type="protein sequence ID" value="OAM43409.1"/>
    <property type="molecule type" value="Genomic_DNA"/>
</dbReference>
<evidence type="ECO:0000256" key="3">
    <source>
        <dbReference type="ARBA" id="ARBA00023125"/>
    </source>
</evidence>